<proteinExistence type="predicted"/>
<dbReference type="Proteomes" id="UP001501183">
    <property type="component" value="Unassembled WGS sequence"/>
</dbReference>
<evidence type="ECO:0000313" key="2">
    <source>
        <dbReference type="Proteomes" id="UP001501183"/>
    </source>
</evidence>
<organism evidence="1 2">
    <name type="scientific">Rhodococcus olei</name>
    <dbReference type="NCBI Taxonomy" id="2161675"/>
    <lineage>
        <taxon>Bacteria</taxon>
        <taxon>Bacillati</taxon>
        <taxon>Actinomycetota</taxon>
        <taxon>Actinomycetes</taxon>
        <taxon>Mycobacteriales</taxon>
        <taxon>Nocardiaceae</taxon>
        <taxon>Rhodococcus</taxon>
    </lineage>
</organism>
<protein>
    <submittedName>
        <fullName evidence="1">Uncharacterized protein</fullName>
    </submittedName>
</protein>
<sequence>MPSRSATGLRVTLFVTEHDADPSFAATVAAGALRPCLLDADNLHDAAVQTGRLHSDASSTSPLTLLRIDTTAPPPVAHTSGRCAHSVPPGRTIAFPDSPRLLAGLIADAVRVGVADGAVIGVAGEPPTAHRVRAEVAAHLEQAGFDVAFDIPGWVLDDERVSLSG</sequence>
<name>A0ABP8PQH7_9NOCA</name>
<keyword evidence="2" id="KW-1185">Reference proteome</keyword>
<dbReference type="EMBL" id="BAABFB010000075">
    <property type="protein sequence ID" value="GAA4489711.1"/>
    <property type="molecule type" value="Genomic_DNA"/>
</dbReference>
<reference evidence="2" key="1">
    <citation type="journal article" date="2019" name="Int. J. Syst. Evol. Microbiol.">
        <title>The Global Catalogue of Microorganisms (GCM) 10K type strain sequencing project: providing services to taxonomists for standard genome sequencing and annotation.</title>
        <authorList>
            <consortium name="The Broad Institute Genomics Platform"/>
            <consortium name="The Broad Institute Genome Sequencing Center for Infectious Disease"/>
            <person name="Wu L."/>
            <person name="Ma J."/>
        </authorList>
    </citation>
    <scope>NUCLEOTIDE SEQUENCE [LARGE SCALE GENOMIC DNA]</scope>
    <source>
        <strain evidence="2">JCM 32206</strain>
    </source>
</reference>
<accession>A0ABP8PQH7</accession>
<dbReference type="RefSeq" id="WP_345352503.1">
    <property type="nucleotide sequence ID" value="NZ_BAABFB010000075.1"/>
</dbReference>
<evidence type="ECO:0000313" key="1">
    <source>
        <dbReference type="EMBL" id="GAA4489711.1"/>
    </source>
</evidence>
<comment type="caution">
    <text evidence="1">The sequence shown here is derived from an EMBL/GenBank/DDBJ whole genome shotgun (WGS) entry which is preliminary data.</text>
</comment>
<gene>
    <name evidence="1" type="ORF">GCM10023094_51750</name>
</gene>